<dbReference type="CDD" id="cd22133">
    <property type="entry name" value="F-box_FBXW7"/>
    <property type="match status" value="1"/>
</dbReference>
<feature type="repeat" description="WD" evidence="4">
    <location>
        <begin position="303"/>
        <end position="329"/>
    </location>
</feature>
<evidence type="ECO:0000256" key="5">
    <source>
        <dbReference type="SAM" id="MobiDB-lite"/>
    </source>
</evidence>
<feature type="compositionally biased region" description="Acidic residues" evidence="5">
    <location>
        <begin position="49"/>
        <end position="61"/>
    </location>
</feature>
<dbReference type="PROSITE" id="PS50294">
    <property type="entry name" value="WD_REPEATS_REGION"/>
    <property type="match status" value="5"/>
</dbReference>
<sequence>MGPPCTSKSVSQQTDASKNVKNDQGVKVIDKDLKRTSDIEDVESRVSDGDGEEMSEGDETWSDSSPITVNEEAKTIVQAQKPSCSKVLLQKRKHENSALRTDISEISALSKRLNSESNKTDGSSSSGKEKTKTRCVIPTKDNPPPELHDWLVQFQKWSNAERLLGLDQLIKLWTPSQVRHVMQVIEPQFQRDFISLLPKELALHVLSFLEPTDLLRAAQTCQQWRFLAEDNLLWREKCREAGIEDVRELLHRRRQRSATNSSPWKAAFMRQHKIEMNWRTRPIRAVKVLKGHDDHVITCLQFSGNRIVSGSDDNTLKVWSATTGKCLRTLVGHTGGVWSSQMAGSTIISGSTDRTLKVWNAETGLCIHTLYGHTSTVRCMHLHQNKVVSGSRDATLRVWNIDSGECLYVLVGHLAAVRCVQYDGRLVVSGAYDFMVKVWNPEREECLHTLQGHTNRVYSLQFDGVHVVSGSLDTSIRVWEVESGACRHTLMGHQSLTSGMELRNNILVSGNADSTVKVWDIVTGQCLQTLSGPNKHQSAVTCLQFNKRFVITSSDDGTVKLWDVRTGEFIRNLVALDSGGSGGVVWRIRANESKLVCAVGSRNGTEETKLLVLDFDVESAKSTS</sequence>
<dbReference type="Pfam" id="PF00400">
    <property type="entry name" value="WD40"/>
    <property type="match status" value="7"/>
</dbReference>
<dbReference type="InterPro" id="IPR001680">
    <property type="entry name" value="WD40_rpt"/>
</dbReference>
<dbReference type="SMART" id="SM00256">
    <property type="entry name" value="FBOX"/>
    <property type="match status" value="1"/>
</dbReference>
<protein>
    <recommendedName>
        <fullName evidence="6">F-box domain-containing protein</fullName>
    </recommendedName>
</protein>
<dbReference type="PROSITE" id="PS50181">
    <property type="entry name" value="FBOX"/>
    <property type="match status" value="1"/>
</dbReference>
<dbReference type="CDD" id="cd00200">
    <property type="entry name" value="WD40"/>
    <property type="match status" value="1"/>
</dbReference>
<feature type="compositionally biased region" description="Polar residues" evidence="5">
    <location>
        <begin position="1"/>
        <end position="19"/>
    </location>
</feature>
<dbReference type="GO" id="GO:0005634">
    <property type="term" value="C:nucleus"/>
    <property type="evidence" value="ECO:0007669"/>
    <property type="project" value="TreeGrafter"/>
</dbReference>
<dbReference type="GO" id="GO:0043130">
    <property type="term" value="F:ubiquitin binding"/>
    <property type="evidence" value="ECO:0007669"/>
    <property type="project" value="TreeGrafter"/>
</dbReference>
<gene>
    <name evidence="7" type="ORF">PYX00_001408</name>
</gene>
<feature type="region of interest" description="Disordered" evidence="5">
    <location>
        <begin position="113"/>
        <end position="140"/>
    </location>
</feature>
<dbReference type="Pfam" id="PF12937">
    <property type="entry name" value="F-box-like"/>
    <property type="match status" value="1"/>
</dbReference>
<evidence type="ECO:0000256" key="3">
    <source>
        <dbReference type="ARBA" id="ARBA00022786"/>
    </source>
</evidence>
<name>A0AAW2IDV0_9NEOP</name>
<feature type="repeat" description="WD" evidence="4">
    <location>
        <begin position="330"/>
        <end position="369"/>
    </location>
</feature>
<dbReference type="GO" id="GO:0005737">
    <property type="term" value="C:cytoplasm"/>
    <property type="evidence" value="ECO:0007669"/>
    <property type="project" value="TreeGrafter"/>
</dbReference>
<dbReference type="Gene3D" id="2.130.10.10">
    <property type="entry name" value="YVTN repeat-like/Quinoprotein amine dehydrogenase"/>
    <property type="match status" value="1"/>
</dbReference>
<proteinExistence type="predicted"/>
<accession>A0AAW2IDV0</accession>
<dbReference type="FunFam" id="1.20.1280.50:FF:000133">
    <property type="entry name" value="F-box and WD repeat domain-containing 7"/>
    <property type="match status" value="1"/>
</dbReference>
<dbReference type="EMBL" id="JARGDH010000001">
    <property type="protein sequence ID" value="KAL0279971.1"/>
    <property type="molecule type" value="Genomic_DNA"/>
</dbReference>
<dbReference type="GO" id="GO:0050793">
    <property type="term" value="P:regulation of developmental process"/>
    <property type="evidence" value="ECO:0007669"/>
    <property type="project" value="UniProtKB-ARBA"/>
</dbReference>
<dbReference type="PRINTS" id="PR00320">
    <property type="entry name" value="GPROTEINBRPT"/>
</dbReference>
<keyword evidence="3" id="KW-0833">Ubl conjugation pathway</keyword>
<feature type="repeat" description="WD" evidence="4">
    <location>
        <begin position="410"/>
        <end position="449"/>
    </location>
</feature>
<feature type="repeat" description="WD" evidence="4">
    <location>
        <begin position="533"/>
        <end position="572"/>
    </location>
</feature>
<evidence type="ECO:0000256" key="4">
    <source>
        <dbReference type="PROSITE-ProRule" id="PRU00221"/>
    </source>
</evidence>
<feature type="repeat" description="WD" evidence="4">
    <location>
        <begin position="490"/>
        <end position="529"/>
    </location>
</feature>
<keyword evidence="1 4" id="KW-0853">WD repeat</keyword>
<dbReference type="InterPro" id="IPR019775">
    <property type="entry name" value="WD40_repeat_CS"/>
</dbReference>
<feature type="region of interest" description="Disordered" evidence="5">
    <location>
        <begin position="1"/>
        <end position="69"/>
    </location>
</feature>
<feature type="domain" description="F-box" evidence="6">
    <location>
        <begin position="191"/>
        <end position="237"/>
    </location>
</feature>
<evidence type="ECO:0000256" key="1">
    <source>
        <dbReference type="ARBA" id="ARBA00022574"/>
    </source>
</evidence>
<dbReference type="InterPro" id="IPR036047">
    <property type="entry name" value="F-box-like_dom_sf"/>
</dbReference>
<dbReference type="PROSITE" id="PS50082">
    <property type="entry name" value="WD_REPEATS_2"/>
    <property type="match status" value="7"/>
</dbReference>
<dbReference type="SMART" id="SM00320">
    <property type="entry name" value="WD40"/>
    <property type="match status" value="7"/>
</dbReference>
<dbReference type="SUPFAM" id="SSF50978">
    <property type="entry name" value="WD40 repeat-like"/>
    <property type="match status" value="1"/>
</dbReference>
<dbReference type="PANTHER" id="PTHR19849:SF1">
    <property type="entry name" value="F-BOX_WD REPEAT-CONTAINING PROTEIN 7"/>
    <property type="match status" value="1"/>
</dbReference>
<keyword evidence="2" id="KW-0677">Repeat</keyword>
<reference evidence="7" key="1">
    <citation type="journal article" date="2024" name="Gigascience">
        <title>Chromosome-level genome of the poultry shaft louse Menopon gallinae provides insight into the host-switching and adaptive evolution of parasitic lice.</title>
        <authorList>
            <person name="Xu Y."/>
            <person name="Ma L."/>
            <person name="Liu S."/>
            <person name="Liang Y."/>
            <person name="Liu Q."/>
            <person name="He Z."/>
            <person name="Tian L."/>
            <person name="Duan Y."/>
            <person name="Cai W."/>
            <person name="Li H."/>
            <person name="Song F."/>
        </authorList>
    </citation>
    <scope>NUCLEOTIDE SEQUENCE</scope>
    <source>
        <strain evidence="7">Cailab_2023a</strain>
    </source>
</reference>
<feature type="compositionally biased region" description="Basic and acidic residues" evidence="5">
    <location>
        <begin position="28"/>
        <end position="48"/>
    </location>
</feature>
<dbReference type="InterPro" id="IPR020472">
    <property type="entry name" value="WD40_PAC1"/>
</dbReference>
<feature type="repeat" description="WD" evidence="4">
    <location>
        <begin position="370"/>
        <end position="409"/>
    </location>
</feature>
<evidence type="ECO:0000256" key="2">
    <source>
        <dbReference type="ARBA" id="ARBA00022737"/>
    </source>
</evidence>
<dbReference type="AlphaFoldDB" id="A0AAW2IDV0"/>
<comment type="caution">
    <text evidence="7">The sequence shown here is derived from an EMBL/GenBank/DDBJ whole genome shotgun (WGS) entry which is preliminary data.</text>
</comment>
<dbReference type="InterPro" id="IPR036322">
    <property type="entry name" value="WD40_repeat_dom_sf"/>
</dbReference>
<evidence type="ECO:0000259" key="6">
    <source>
        <dbReference type="PROSITE" id="PS50181"/>
    </source>
</evidence>
<dbReference type="PANTHER" id="PTHR19849">
    <property type="entry name" value="PHOSPHOLIPASE A-2-ACTIVATING PROTEIN"/>
    <property type="match status" value="1"/>
</dbReference>
<dbReference type="SUPFAM" id="SSF81383">
    <property type="entry name" value="F-box domain"/>
    <property type="match status" value="1"/>
</dbReference>
<dbReference type="GO" id="GO:0043161">
    <property type="term" value="P:proteasome-mediated ubiquitin-dependent protein catabolic process"/>
    <property type="evidence" value="ECO:0007669"/>
    <property type="project" value="TreeGrafter"/>
</dbReference>
<dbReference type="Gene3D" id="1.20.1280.50">
    <property type="match status" value="1"/>
</dbReference>
<feature type="repeat" description="WD" evidence="4">
    <location>
        <begin position="450"/>
        <end position="489"/>
    </location>
</feature>
<evidence type="ECO:0000313" key="7">
    <source>
        <dbReference type="EMBL" id="KAL0279971.1"/>
    </source>
</evidence>
<dbReference type="PROSITE" id="PS00678">
    <property type="entry name" value="WD_REPEATS_1"/>
    <property type="match status" value="5"/>
</dbReference>
<organism evidence="7">
    <name type="scientific">Menopon gallinae</name>
    <name type="common">poultry shaft louse</name>
    <dbReference type="NCBI Taxonomy" id="328185"/>
    <lineage>
        <taxon>Eukaryota</taxon>
        <taxon>Metazoa</taxon>
        <taxon>Ecdysozoa</taxon>
        <taxon>Arthropoda</taxon>
        <taxon>Hexapoda</taxon>
        <taxon>Insecta</taxon>
        <taxon>Pterygota</taxon>
        <taxon>Neoptera</taxon>
        <taxon>Paraneoptera</taxon>
        <taxon>Psocodea</taxon>
        <taxon>Troctomorpha</taxon>
        <taxon>Phthiraptera</taxon>
        <taxon>Amblycera</taxon>
        <taxon>Menoponidae</taxon>
        <taxon>Menopon</taxon>
    </lineage>
</organism>
<dbReference type="InterPro" id="IPR001810">
    <property type="entry name" value="F-box_dom"/>
</dbReference>
<dbReference type="InterPro" id="IPR015943">
    <property type="entry name" value="WD40/YVTN_repeat-like_dom_sf"/>
</dbReference>
<dbReference type="FunFam" id="2.130.10.10:FF:000032">
    <property type="entry name" value="F-box/WD repeat-containing protein 7 isoform X1"/>
    <property type="match status" value="1"/>
</dbReference>
<dbReference type="GO" id="GO:0010992">
    <property type="term" value="P:ubiquitin recycling"/>
    <property type="evidence" value="ECO:0007669"/>
    <property type="project" value="TreeGrafter"/>
</dbReference>